<dbReference type="EMBL" id="LN731702">
    <property type="protein sequence ID" value="CEP14744.1"/>
    <property type="molecule type" value="Genomic_DNA"/>
</dbReference>
<dbReference type="GO" id="GO:0000127">
    <property type="term" value="C:transcription factor TFIIIC complex"/>
    <property type="evidence" value="ECO:0007669"/>
    <property type="project" value="InterPro"/>
</dbReference>
<feature type="domain" description="B-block binding subunit of TFIIIC" evidence="8">
    <location>
        <begin position="315"/>
        <end position="377"/>
    </location>
</feature>
<dbReference type="InterPro" id="IPR046488">
    <property type="entry name" value="Sfc3/Tfc3_C"/>
</dbReference>
<feature type="coiled-coil region" evidence="6">
    <location>
        <begin position="1127"/>
        <end position="1173"/>
    </location>
</feature>
<feature type="compositionally biased region" description="Basic and acidic residues" evidence="7">
    <location>
        <begin position="811"/>
        <end position="824"/>
    </location>
</feature>
<feature type="compositionally biased region" description="Pro residues" evidence="7">
    <location>
        <begin position="731"/>
        <end position="742"/>
    </location>
</feature>
<proteinExistence type="predicted"/>
<dbReference type="InterPro" id="IPR044210">
    <property type="entry name" value="Tfc3-like"/>
</dbReference>
<dbReference type="PANTHER" id="PTHR15180:SF1">
    <property type="entry name" value="GENERAL TRANSCRIPTION FACTOR 3C POLYPEPTIDE 1"/>
    <property type="match status" value="1"/>
</dbReference>
<comment type="subcellular location">
    <subcellularLocation>
        <location evidence="1">Nucleus</location>
    </subcellularLocation>
</comment>
<feature type="compositionally biased region" description="Acidic residues" evidence="7">
    <location>
        <begin position="194"/>
        <end position="203"/>
    </location>
</feature>
<keyword evidence="6" id="KW-0175">Coiled coil</keyword>
<evidence type="ECO:0000256" key="1">
    <source>
        <dbReference type="ARBA" id="ARBA00004123"/>
    </source>
</evidence>
<protein>
    <submittedName>
        <fullName evidence="10">Uncharacterized protein</fullName>
    </submittedName>
</protein>
<feature type="compositionally biased region" description="Low complexity" evidence="7">
    <location>
        <begin position="110"/>
        <end position="119"/>
    </location>
</feature>
<feature type="domain" description="Transcription factor tau subunit sfc3/Tfc3 C-terminal" evidence="9">
    <location>
        <begin position="1542"/>
        <end position="1831"/>
    </location>
</feature>
<evidence type="ECO:0000313" key="10">
    <source>
        <dbReference type="EMBL" id="CEP14744.1"/>
    </source>
</evidence>
<feature type="compositionally biased region" description="Basic residues" evidence="7">
    <location>
        <begin position="148"/>
        <end position="185"/>
    </location>
</feature>
<feature type="region of interest" description="Disordered" evidence="7">
    <location>
        <begin position="138"/>
        <end position="262"/>
    </location>
</feature>
<evidence type="ECO:0000259" key="8">
    <source>
        <dbReference type="Pfam" id="PF04182"/>
    </source>
</evidence>
<keyword evidence="5" id="KW-0539">Nucleus</keyword>
<dbReference type="GO" id="GO:0006384">
    <property type="term" value="P:transcription initiation at RNA polymerase III promoter"/>
    <property type="evidence" value="ECO:0007669"/>
    <property type="project" value="InterPro"/>
</dbReference>
<evidence type="ECO:0000256" key="7">
    <source>
        <dbReference type="SAM" id="MobiDB-lite"/>
    </source>
</evidence>
<keyword evidence="2" id="KW-0597">Phosphoprotein</keyword>
<dbReference type="OrthoDB" id="68020at2759"/>
<dbReference type="PANTHER" id="PTHR15180">
    <property type="entry name" value="GENERAL TRANSCRIPTION FACTOR 3C POLYPEPTIDE 1"/>
    <property type="match status" value="1"/>
</dbReference>
<evidence type="ECO:0000259" key="9">
    <source>
        <dbReference type="Pfam" id="PF20222"/>
    </source>
</evidence>
<reference evidence="10 11" key="1">
    <citation type="submission" date="2014-09" db="EMBL/GenBank/DDBJ databases">
        <authorList>
            <person name="Ellenberger Sabrina"/>
        </authorList>
    </citation>
    <scope>NUCLEOTIDE SEQUENCE [LARGE SCALE GENOMIC DNA]</scope>
    <source>
        <strain evidence="10 11">CBS 412.66</strain>
    </source>
</reference>
<feature type="compositionally biased region" description="Polar residues" evidence="7">
    <location>
        <begin position="928"/>
        <end position="948"/>
    </location>
</feature>
<dbReference type="GO" id="GO:0042791">
    <property type="term" value="P:5S class rRNA transcription by RNA polymerase III"/>
    <property type="evidence" value="ECO:0007669"/>
    <property type="project" value="TreeGrafter"/>
</dbReference>
<dbReference type="STRING" id="35722.A0A0B7NGS5"/>
<feature type="compositionally biased region" description="Polar residues" evidence="7">
    <location>
        <begin position="974"/>
        <end position="990"/>
    </location>
</feature>
<feature type="compositionally biased region" description="Polar residues" evidence="7">
    <location>
        <begin position="239"/>
        <end position="261"/>
    </location>
</feature>
<organism evidence="10 11">
    <name type="scientific">Parasitella parasitica</name>
    <dbReference type="NCBI Taxonomy" id="35722"/>
    <lineage>
        <taxon>Eukaryota</taxon>
        <taxon>Fungi</taxon>
        <taxon>Fungi incertae sedis</taxon>
        <taxon>Mucoromycota</taxon>
        <taxon>Mucoromycotina</taxon>
        <taxon>Mucoromycetes</taxon>
        <taxon>Mucorales</taxon>
        <taxon>Mucorineae</taxon>
        <taxon>Mucoraceae</taxon>
        <taxon>Parasitella</taxon>
    </lineage>
</organism>
<keyword evidence="11" id="KW-1185">Reference proteome</keyword>
<feature type="region of interest" description="Disordered" evidence="7">
    <location>
        <begin position="692"/>
        <end position="746"/>
    </location>
</feature>
<evidence type="ECO:0000256" key="4">
    <source>
        <dbReference type="ARBA" id="ARBA00023163"/>
    </source>
</evidence>
<feature type="region of interest" description="Disordered" evidence="7">
    <location>
        <begin position="758"/>
        <end position="948"/>
    </location>
</feature>
<evidence type="ECO:0000256" key="3">
    <source>
        <dbReference type="ARBA" id="ARBA00023125"/>
    </source>
</evidence>
<evidence type="ECO:0000256" key="2">
    <source>
        <dbReference type="ARBA" id="ARBA00022553"/>
    </source>
</evidence>
<dbReference type="GO" id="GO:0005634">
    <property type="term" value="C:nucleus"/>
    <property type="evidence" value="ECO:0007669"/>
    <property type="project" value="UniProtKB-SubCell"/>
</dbReference>
<dbReference type="Proteomes" id="UP000054107">
    <property type="component" value="Unassembled WGS sequence"/>
</dbReference>
<keyword evidence="4" id="KW-0804">Transcription</keyword>
<accession>A0A0B7NGS5</accession>
<feature type="region of interest" description="Disordered" evidence="7">
    <location>
        <begin position="102"/>
        <end position="125"/>
    </location>
</feature>
<gene>
    <name evidence="10" type="primary">PARPA_08929.1 scaffold 35302</name>
</gene>
<name>A0A0B7NGS5_9FUNG</name>
<evidence type="ECO:0000256" key="6">
    <source>
        <dbReference type="SAM" id="Coils"/>
    </source>
</evidence>
<feature type="compositionally biased region" description="Basic residues" evidence="7">
    <location>
        <begin position="775"/>
        <end position="786"/>
    </location>
</feature>
<feature type="region of interest" description="Disordered" evidence="7">
    <location>
        <begin position="974"/>
        <end position="994"/>
    </location>
</feature>
<feature type="compositionally biased region" description="Polar residues" evidence="7">
    <location>
        <begin position="697"/>
        <end position="707"/>
    </location>
</feature>
<sequence length="2090" mass="239577">MLDTLLSRLKEEIAIDGPTGSSIDTVWKYAESVSKEIAKHSDLTINPKIDAPYKAFIWNYLKQDPELTFYQDTTESASLDMQIDHATLEQDIINAQADEDTNQAQKVPLENSSSENEQNINGAPESQLDFMEYIHGTTEKERGPLQTKGRKRKTGSTKKVATSKKKSKPAKKTKPTKKPKKKKKKDMSGHSDSDFEMDSDESGSEYSSDITEHSSEGYSEQEEDGEDDLAEQKYAKQGKPSSKMSNPVHVQQQPEIASDNSGLKDIENIADLNYEQAFEQYGPRLRILASARLQEEQLFFGIPPGANLSPSLIPVLKAIIKTRTQGLYQASITKLLNFDPRSTGHYVKTLEEKGAITRRGVSINHMRTNICIHTRFCLDNRTVDMNTVGEKEDDNEVPYNVNASGRAFSQKDLLFAMVDFANAAPNGMVLAQDILHGLGFNSTRHSVRKWFNRSIDEICQKGYFEKGSIRMNDPRIHRCLRLLKLPEDYIQQEAGEVLHALMEEITFPIKIKNTKNCDIPTRHLLCDAPLDFQTYEVVAAGGINGATQKDVAVALSINEVRILGKVMEKLVDVEKGRGFEQYGVVRYLEFERRVRRYRYFTLAASIKVNEARDYEPPPSPDVEFDESKFYERNIYLELPHKWSDFLKYRRLVKKAGGNRDISFKVPWVPRVLRNADGTPRKKSKYILRKEQEMRAAMSQQESGSSADGPQEPEPTVPIHPFFTKPRKPRKPLPPPAPGPSPAPIISAGSAACPAVVVDGTPRKKRQRNAAPKGPAPKKRKYTKRKAQVNNSTEPDSDVPVEESQDLPEIDATAKEPIEQPKDDTASQETAEQLEDDTAPQETVEQPKDDAASEETVEQPRDDAAAQETVEQPKDDTASQETVEQPKDDATVQETVEQPKDDAAYQETIEQLKDDTGISDEMVAEPQDLSISDQEASKPSLTETENELNSANETEATLMDYAPEEQPQPQLSAVEETSNVSSVTQASVDTPQTRRRSRRTIVNAYMEARIKLLYGFLEETRIIEMSKVFNIEFSKRAAIEYKGTRNTIDGKTLWNTALELERRGQAQTVIVDCPIFSGKTYHRKVVFHRDIDRNSTEFQDFVTYIKERRSVNHLRCIPKLPEVVQQPVVRLAEQIENMQQEAKALELSGQTKKAKQLELRVSELSKNLETFGRDYSKKPQTYWMIEAIQYGWISARMIRAKIFHRFLFQLLESNVEGVNQKERTITLAAICNNMTFHLVCQIIGIFRPSPVIARYSEDGSFAHRKLSEIPENLKQEIYDENTKFLRRLRLLMNALEYCNIVTAQYTEIENDAAFKITKYAHVAPSYKLEEKVPLIDRTKADEPVLREHIIKDLDDLSNFWTDLRYVATFRNVGSEDLPVTDNPYENELRKSVSNSRNWSTRSVFTRDQRALLNERVNRDERTTPLNNIPEMKSLATMMRVPYETIRSYYEKVDSALERRHKYNRERKLERLLLGASRRRVSKTSKFDNYNGRRVINADSGHAFGYGRTEGAVKKRIRGFMDDMQDLPELQDNSPLERRIRRIKRNVWTEQEDDVLLYSYTILKHRVKNNRQRFLWAPIMLSFPKRKPNAGRHRINKLLSQPIYRERYESYLVLWNIFFKEGLANGDIKDKNPDDNVHVDVLSYVAYFVQRLQELDANPVELALPNNITKAHEQFEFIYNENAPALCEDVFHECPAMIQRMQILCQTSLTIRKYTDSFYDQSESIVAAENNPTERLCRVIRMYALMILMTPAEYYDPFYGFHVLAQFPAALREATFEEMRAKKALVLVHGDRPIPGSRLTLSAKFMRDMRGYLPAHMLLQAREYEKFLSTQTEKFKFSPIYVSSEFVLRGTDKTLVNLDLDIQKVKEPDQIITSTPTPKEVTIKMLDPKEYDDEISKYIDSQEESEGRLIQSVLDALYTQGETGFTLYQLKVHLNGSCSDQDIMRAVRKLVYNDPALVCRVGFESVRYVHVKFASSWGINNKVTESLDYNIESREKIIKESKGKFKTDLVRKDIVIPSLWIDMNGHVTELVLNGCKEAVVDLVLRKPGISEADIYRHMSKGLTKREVHDLLDILVEKQTLRQIQYDVAMCKK</sequence>
<dbReference type="Pfam" id="PF20222">
    <property type="entry name" value="DUF6581"/>
    <property type="match status" value="1"/>
</dbReference>
<feature type="compositionally biased region" description="Acidic residues" evidence="7">
    <location>
        <begin position="219"/>
        <end position="229"/>
    </location>
</feature>
<evidence type="ECO:0000256" key="5">
    <source>
        <dbReference type="ARBA" id="ARBA00023242"/>
    </source>
</evidence>
<keyword evidence="3" id="KW-0238">DNA-binding</keyword>
<dbReference type="Pfam" id="PF04182">
    <property type="entry name" value="B-block_TFIIIC"/>
    <property type="match status" value="1"/>
</dbReference>
<dbReference type="GO" id="GO:0003677">
    <property type="term" value="F:DNA binding"/>
    <property type="evidence" value="ECO:0007669"/>
    <property type="project" value="UniProtKB-KW"/>
</dbReference>
<dbReference type="InterPro" id="IPR007309">
    <property type="entry name" value="TFIIIC_Bblock-bd"/>
</dbReference>
<evidence type="ECO:0000313" key="11">
    <source>
        <dbReference type="Proteomes" id="UP000054107"/>
    </source>
</evidence>
<feature type="compositionally biased region" description="Acidic residues" evidence="7">
    <location>
        <begin position="794"/>
        <end position="808"/>
    </location>
</feature>